<keyword evidence="2" id="KW-1185">Reference proteome</keyword>
<proteinExistence type="predicted"/>
<accession>A0A8I0T3A1</accession>
<organism evidence="1 2">
    <name type="scientific">Pseudoalteromonas peptidolytica F12-50-A1</name>
    <dbReference type="NCBI Taxonomy" id="1315280"/>
    <lineage>
        <taxon>Bacteria</taxon>
        <taxon>Pseudomonadati</taxon>
        <taxon>Pseudomonadota</taxon>
        <taxon>Gammaproteobacteria</taxon>
        <taxon>Alteromonadales</taxon>
        <taxon>Pseudoalteromonadaceae</taxon>
        <taxon>Pseudoalteromonas</taxon>
    </lineage>
</organism>
<comment type="caution">
    <text evidence="1">The sequence shown here is derived from an EMBL/GenBank/DDBJ whole genome shotgun (WGS) entry which is preliminary data.</text>
</comment>
<sequence>MGLTGFCFADGCYTITLLFASTETLCSPLHTYSLLGLQRASRY</sequence>
<dbReference type="Proteomes" id="UP000660708">
    <property type="component" value="Unassembled WGS sequence"/>
</dbReference>
<evidence type="ECO:0000313" key="1">
    <source>
        <dbReference type="EMBL" id="MBE0345032.1"/>
    </source>
</evidence>
<dbReference type="AlphaFoldDB" id="A0A8I0T3A1"/>
<evidence type="ECO:0000313" key="2">
    <source>
        <dbReference type="Proteomes" id="UP000660708"/>
    </source>
</evidence>
<protein>
    <submittedName>
        <fullName evidence="1">Uncharacterized protein</fullName>
    </submittedName>
</protein>
<name>A0A8I0T3A1_9GAMM</name>
<gene>
    <name evidence="1" type="ORF">PPEP_a3373</name>
</gene>
<reference evidence="1 2" key="1">
    <citation type="submission" date="2015-06" db="EMBL/GenBank/DDBJ databases">
        <title>Genome sequence of Pseudoalteromonas peptidolytica.</title>
        <authorList>
            <person name="Xie B.-B."/>
            <person name="Rong J.-C."/>
            <person name="Qin Q.-L."/>
            <person name="Zhang Y.-Z."/>
        </authorList>
    </citation>
    <scope>NUCLEOTIDE SEQUENCE [LARGE SCALE GENOMIC DNA]</scope>
    <source>
        <strain evidence="1 2">F12-50-A1</strain>
    </source>
</reference>
<dbReference type="EMBL" id="AQHF01000019">
    <property type="protein sequence ID" value="MBE0345032.1"/>
    <property type="molecule type" value="Genomic_DNA"/>
</dbReference>